<organism evidence="6 7">
    <name type="scientific">Perilla frutescens var. hirtella</name>
    <name type="common">Perilla citriodora</name>
    <name type="synonym">Perilla setoyensis</name>
    <dbReference type="NCBI Taxonomy" id="608512"/>
    <lineage>
        <taxon>Eukaryota</taxon>
        <taxon>Viridiplantae</taxon>
        <taxon>Streptophyta</taxon>
        <taxon>Embryophyta</taxon>
        <taxon>Tracheophyta</taxon>
        <taxon>Spermatophyta</taxon>
        <taxon>Magnoliopsida</taxon>
        <taxon>eudicotyledons</taxon>
        <taxon>Gunneridae</taxon>
        <taxon>Pentapetalae</taxon>
        <taxon>asterids</taxon>
        <taxon>lamiids</taxon>
        <taxon>Lamiales</taxon>
        <taxon>Lamiaceae</taxon>
        <taxon>Nepetoideae</taxon>
        <taxon>Elsholtzieae</taxon>
        <taxon>Perilla</taxon>
    </lineage>
</organism>
<evidence type="ECO:0000259" key="4">
    <source>
        <dbReference type="Pfam" id="PF18578"/>
    </source>
</evidence>
<dbReference type="InterPro" id="IPR037494">
    <property type="entry name" value="RAF1"/>
</dbReference>
<evidence type="ECO:0000259" key="3">
    <source>
        <dbReference type="Pfam" id="PF18087"/>
    </source>
</evidence>
<dbReference type="GO" id="GO:0110102">
    <property type="term" value="P:ribulose bisphosphate carboxylase complex assembly"/>
    <property type="evidence" value="ECO:0007669"/>
    <property type="project" value="UniProtKB-ARBA"/>
</dbReference>
<proteinExistence type="predicted"/>
<keyword evidence="7" id="KW-1185">Reference proteome</keyword>
<dbReference type="EMBL" id="SDAM02000166">
    <property type="protein sequence ID" value="KAH6826519.1"/>
    <property type="molecule type" value="Genomic_DNA"/>
</dbReference>
<dbReference type="Pfam" id="PF18579">
    <property type="entry name" value="Raf1_HTH"/>
    <property type="match status" value="1"/>
</dbReference>
<comment type="caution">
    <text evidence="6">The sequence shown here is derived from an EMBL/GenBank/DDBJ whole genome shotgun (WGS) entry which is preliminary data.</text>
</comment>
<feature type="domain" description="Rubisco accumulation factor 1 alpha-helical" evidence="4">
    <location>
        <begin position="157"/>
        <end position="264"/>
    </location>
</feature>
<dbReference type="Proteomes" id="UP001190926">
    <property type="component" value="Unassembled WGS sequence"/>
</dbReference>
<protein>
    <submittedName>
        <fullName evidence="6">Uncharacterized protein</fullName>
    </submittedName>
</protein>
<keyword evidence="1" id="KW-0143">Chaperone</keyword>
<dbReference type="PANTHER" id="PTHR35299">
    <property type="entry name" value="RUBISCO ACCUMULATION FACTOR 1"/>
    <property type="match status" value="1"/>
</dbReference>
<evidence type="ECO:0000313" key="7">
    <source>
        <dbReference type="Proteomes" id="UP001190926"/>
    </source>
</evidence>
<dbReference type="GO" id="GO:0009507">
    <property type="term" value="C:chloroplast"/>
    <property type="evidence" value="ECO:0007669"/>
    <property type="project" value="TreeGrafter"/>
</dbReference>
<evidence type="ECO:0000256" key="1">
    <source>
        <dbReference type="ARBA" id="ARBA00023186"/>
    </source>
</evidence>
<sequence>MLFLTANTTPKPFLSTPFLPHYHPPPPPLYKPPPRPLSVSALIIPSSSSPGSFSTPAQKQQQLYQPYRPPPSPLPARYRTLDTNARLEILSNRLGLWFEYSSLIPSLISEGFTSSILEDITGIASIEQNLFVVAGQVRDSLIEATDHDTVSYFDSPGSPEILYEIRILNTQQRADAARFIIQHGFDSRRAEELARSMKDHPRRFGERGWESFDGNIPGDCLAFMYYRQAHEHRSASVMELSAAAFEKALEVVETERARIRVLEDMDGKFKEDEAAVEDVFVKVPVVRMGFGEVAESSKVVVLPVCRAEEREMEVEEAPWDCGMVGQFGIVQAERGWSGWVVLPGWLPIVGLDRGAVAVRFPKAKGVLPWKDKRKDLDEEILVVVDRGHKEVASEEGFYLVVGGGNGSGDESLKVERGSRLKAAGADKSLGTVVLVVRPPRDDLDDQLAPEDWD</sequence>
<evidence type="ECO:0000313" key="6">
    <source>
        <dbReference type="EMBL" id="KAH6826519.1"/>
    </source>
</evidence>
<evidence type="ECO:0000256" key="2">
    <source>
        <dbReference type="SAM" id="MobiDB-lite"/>
    </source>
</evidence>
<dbReference type="PANTHER" id="PTHR35299:SF3">
    <property type="entry name" value="RUBISCO ACCUMULATION FACTOR 1.2, CHLOROPLASTIC"/>
    <property type="match status" value="1"/>
</dbReference>
<feature type="region of interest" description="Disordered" evidence="2">
    <location>
        <begin position="49"/>
        <end position="72"/>
    </location>
</feature>
<gene>
    <name evidence="6" type="ORF">C2S53_016876</name>
</gene>
<feature type="compositionally biased region" description="Low complexity" evidence="2">
    <location>
        <begin position="49"/>
        <end position="66"/>
    </location>
</feature>
<dbReference type="InterPro" id="IPR040858">
    <property type="entry name" value="Raf1_C"/>
</dbReference>
<name>A0AAD4J3Z3_PERFH</name>
<dbReference type="InterPro" id="IPR041358">
    <property type="entry name" value="Raf1_N"/>
</dbReference>
<accession>A0AAD4J3Z3</accession>
<dbReference type="InterPro" id="IPR040781">
    <property type="entry name" value="Raf1_HTH"/>
</dbReference>
<feature type="domain" description="Rubisco accumulation factor 1 C-terminal" evidence="3">
    <location>
        <begin position="283"/>
        <end position="440"/>
    </location>
</feature>
<dbReference type="Pfam" id="PF18578">
    <property type="entry name" value="Raf1_N"/>
    <property type="match status" value="1"/>
</dbReference>
<dbReference type="AlphaFoldDB" id="A0AAD4J3Z3"/>
<dbReference type="Pfam" id="PF18087">
    <property type="entry name" value="RuBisCo_chap_C"/>
    <property type="match status" value="1"/>
</dbReference>
<feature type="domain" description="Rubisco accumulation factor 1 helix turn helix" evidence="5">
    <location>
        <begin position="82"/>
        <end position="141"/>
    </location>
</feature>
<reference evidence="6 7" key="1">
    <citation type="journal article" date="2021" name="Nat. Commun.">
        <title>Incipient diploidization of the medicinal plant Perilla within 10,000 years.</title>
        <authorList>
            <person name="Zhang Y."/>
            <person name="Shen Q."/>
            <person name="Leng L."/>
            <person name="Zhang D."/>
            <person name="Chen S."/>
            <person name="Shi Y."/>
            <person name="Ning Z."/>
            <person name="Chen S."/>
        </authorList>
    </citation>
    <scope>NUCLEOTIDE SEQUENCE [LARGE SCALE GENOMIC DNA]</scope>
    <source>
        <strain evidence="7">cv. PC099</strain>
    </source>
</reference>
<evidence type="ECO:0000259" key="5">
    <source>
        <dbReference type="Pfam" id="PF18579"/>
    </source>
</evidence>